<accession>A0A1H0M621</accession>
<dbReference type="EMBL" id="FNIT01000012">
    <property type="protein sequence ID" value="SDO75807.1"/>
    <property type="molecule type" value="Genomic_DNA"/>
</dbReference>
<dbReference type="RefSeq" id="WP_280140082.1">
    <property type="nucleotide sequence ID" value="NZ_FNIT01000012.1"/>
</dbReference>
<organism evidence="1 2">
    <name type="scientific">Aureimonas jatrophae</name>
    <dbReference type="NCBI Taxonomy" id="1166073"/>
    <lineage>
        <taxon>Bacteria</taxon>
        <taxon>Pseudomonadati</taxon>
        <taxon>Pseudomonadota</taxon>
        <taxon>Alphaproteobacteria</taxon>
        <taxon>Hyphomicrobiales</taxon>
        <taxon>Aurantimonadaceae</taxon>
        <taxon>Aureimonas</taxon>
    </lineage>
</organism>
<sequence length="44" mass="4725">MLELTELRKKGGIDPQAIAIEALGLGASDKKPIERIPGSTRHRG</sequence>
<proteinExistence type="predicted"/>
<name>A0A1H0M621_9HYPH</name>
<protein>
    <submittedName>
        <fullName evidence="1">Uncharacterized protein</fullName>
    </submittedName>
</protein>
<dbReference type="AlphaFoldDB" id="A0A1H0M621"/>
<reference evidence="1 2" key="1">
    <citation type="submission" date="2016-10" db="EMBL/GenBank/DDBJ databases">
        <authorList>
            <person name="de Groot N.N."/>
        </authorList>
    </citation>
    <scope>NUCLEOTIDE SEQUENCE [LARGE SCALE GENOMIC DNA]</scope>
    <source>
        <strain evidence="2">L7-484,KACC 16230,DSM 25025</strain>
    </source>
</reference>
<dbReference type="Proteomes" id="UP000198793">
    <property type="component" value="Unassembled WGS sequence"/>
</dbReference>
<gene>
    <name evidence="1" type="ORF">SAMN05192530_11281</name>
</gene>
<keyword evidence="2" id="KW-1185">Reference proteome</keyword>
<evidence type="ECO:0000313" key="1">
    <source>
        <dbReference type="EMBL" id="SDO75807.1"/>
    </source>
</evidence>
<evidence type="ECO:0000313" key="2">
    <source>
        <dbReference type="Proteomes" id="UP000198793"/>
    </source>
</evidence>